<comment type="similarity">
    <text evidence="7">Belongs to the binding-protein-dependent transport system permease family.</text>
</comment>
<feature type="domain" description="ABC transmembrane type-1" evidence="8">
    <location>
        <begin position="64"/>
        <end position="253"/>
    </location>
</feature>
<evidence type="ECO:0000313" key="10">
    <source>
        <dbReference type="Proteomes" id="UP001597493"/>
    </source>
</evidence>
<keyword evidence="4 7" id="KW-0812">Transmembrane</keyword>
<feature type="transmembrane region" description="Helical" evidence="7">
    <location>
        <begin position="63"/>
        <end position="87"/>
    </location>
</feature>
<dbReference type="PANTHER" id="PTHR43744:SF12">
    <property type="entry name" value="ABC TRANSPORTER PERMEASE PROTEIN MG189-RELATED"/>
    <property type="match status" value="1"/>
</dbReference>
<dbReference type="Gene3D" id="1.10.3720.10">
    <property type="entry name" value="MetI-like"/>
    <property type="match status" value="1"/>
</dbReference>
<evidence type="ECO:0000256" key="7">
    <source>
        <dbReference type="RuleBase" id="RU363032"/>
    </source>
</evidence>
<dbReference type="PROSITE" id="PS50928">
    <property type="entry name" value="ABC_TM1"/>
    <property type="match status" value="1"/>
</dbReference>
<dbReference type="SUPFAM" id="SSF161098">
    <property type="entry name" value="MetI-like"/>
    <property type="match status" value="1"/>
</dbReference>
<feature type="transmembrane region" description="Helical" evidence="7">
    <location>
        <begin position="7"/>
        <end position="28"/>
    </location>
</feature>
<name>A0ABW5QVN5_9BACL</name>
<proteinExistence type="inferred from homology"/>
<gene>
    <name evidence="9" type="ORF">ACFSW5_09140</name>
</gene>
<organism evidence="9 10">
    <name type="scientific">Paenibacillus thailandensis</name>
    <dbReference type="NCBI Taxonomy" id="393250"/>
    <lineage>
        <taxon>Bacteria</taxon>
        <taxon>Bacillati</taxon>
        <taxon>Bacillota</taxon>
        <taxon>Bacilli</taxon>
        <taxon>Bacillales</taxon>
        <taxon>Paenibacillaceae</taxon>
        <taxon>Paenibacillus</taxon>
    </lineage>
</organism>
<keyword evidence="2 7" id="KW-0813">Transport</keyword>
<dbReference type="EMBL" id="JBHUMY010000007">
    <property type="protein sequence ID" value="MFD2660437.1"/>
    <property type="molecule type" value="Genomic_DNA"/>
</dbReference>
<protein>
    <submittedName>
        <fullName evidence="9">Carbohydrate ABC transporter permease</fullName>
    </submittedName>
</protein>
<accession>A0ABW5QVN5</accession>
<dbReference type="RefSeq" id="WP_379271833.1">
    <property type="nucleotide sequence ID" value="NZ_JBHUGT010000017.1"/>
</dbReference>
<dbReference type="InterPro" id="IPR000515">
    <property type="entry name" value="MetI-like"/>
</dbReference>
<evidence type="ECO:0000256" key="4">
    <source>
        <dbReference type="ARBA" id="ARBA00022692"/>
    </source>
</evidence>
<dbReference type="PANTHER" id="PTHR43744">
    <property type="entry name" value="ABC TRANSPORTER PERMEASE PROTEIN MG189-RELATED-RELATED"/>
    <property type="match status" value="1"/>
</dbReference>
<keyword evidence="3" id="KW-1003">Cell membrane</keyword>
<dbReference type="InterPro" id="IPR035906">
    <property type="entry name" value="MetI-like_sf"/>
</dbReference>
<keyword evidence="5 7" id="KW-1133">Transmembrane helix</keyword>
<evidence type="ECO:0000313" key="9">
    <source>
        <dbReference type="EMBL" id="MFD2660437.1"/>
    </source>
</evidence>
<dbReference type="CDD" id="cd06261">
    <property type="entry name" value="TM_PBP2"/>
    <property type="match status" value="1"/>
</dbReference>
<dbReference type="Proteomes" id="UP001597493">
    <property type="component" value="Unassembled WGS sequence"/>
</dbReference>
<feature type="transmembrane region" description="Helical" evidence="7">
    <location>
        <begin position="174"/>
        <end position="196"/>
    </location>
</feature>
<evidence type="ECO:0000256" key="1">
    <source>
        <dbReference type="ARBA" id="ARBA00004651"/>
    </source>
</evidence>
<comment type="caution">
    <text evidence="9">The sequence shown here is derived from an EMBL/GenBank/DDBJ whole genome shotgun (WGS) entry which is preliminary data.</text>
</comment>
<feature type="transmembrane region" description="Helical" evidence="7">
    <location>
        <begin position="232"/>
        <end position="253"/>
    </location>
</feature>
<comment type="subcellular location">
    <subcellularLocation>
        <location evidence="1 7">Cell membrane</location>
        <topology evidence="1 7">Multi-pass membrane protein</topology>
    </subcellularLocation>
</comment>
<dbReference type="Pfam" id="PF00528">
    <property type="entry name" value="BPD_transp_1"/>
    <property type="match status" value="1"/>
</dbReference>
<evidence type="ECO:0000256" key="5">
    <source>
        <dbReference type="ARBA" id="ARBA00022989"/>
    </source>
</evidence>
<feature type="transmembrane region" description="Helical" evidence="7">
    <location>
        <begin position="99"/>
        <end position="120"/>
    </location>
</feature>
<evidence type="ECO:0000256" key="2">
    <source>
        <dbReference type="ARBA" id="ARBA00022448"/>
    </source>
</evidence>
<feature type="transmembrane region" description="Helical" evidence="7">
    <location>
        <begin position="132"/>
        <end position="153"/>
    </location>
</feature>
<keyword evidence="6 7" id="KW-0472">Membrane</keyword>
<evidence type="ECO:0000256" key="3">
    <source>
        <dbReference type="ARBA" id="ARBA00022475"/>
    </source>
</evidence>
<reference evidence="10" key="1">
    <citation type="journal article" date="2019" name="Int. J. Syst. Evol. Microbiol.">
        <title>The Global Catalogue of Microorganisms (GCM) 10K type strain sequencing project: providing services to taxonomists for standard genome sequencing and annotation.</title>
        <authorList>
            <consortium name="The Broad Institute Genomics Platform"/>
            <consortium name="The Broad Institute Genome Sequencing Center for Infectious Disease"/>
            <person name="Wu L."/>
            <person name="Ma J."/>
        </authorList>
    </citation>
    <scope>NUCLEOTIDE SEQUENCE [LARGE SCALE GENOMIC DNA]</scope>
    <source>
        <strain evidence="10">TISTR 1827</strain>
    </source>
</reference>
<sequence length="268" mass="29713">MKWVYRIVSGFAALVFAAPIVWMLVVSIKEEGMKIVTVLDWFKPPYSLAVYEQILLDTKLTQWMANSFLVAVFVTVLTVAVAAMAGFAMSKVPYRYRSLMFFVVLAGLLIPGEATIIPLYQVAKDMDLLNSYQGLIIPSLASPVAVIVLKSFFDGVPNDLIESVQMDGGGTWRIFMNIMLPLTRPALASMAILTFIGSWNNFLWPFLSITDDNMFTLPMGIPTLMSQYSEDYVKPMVVNAIASIPIVALFVIFERQIVKGISLSGIKG</sequence>
<evidence type="ECO:0000256" key="6">
    <source>
        <dbReference type="ARBA" id="ARBA00023136"/>
    </source>
</evidence>
<keyword evidence="10" id="KW-1185">Reference proteome</keyword>
<evidence type="ECO:0000259" key="8">
    <source>
        <dbReference type="PROSITE" id="PS50928"/>
    </source>
</evidence>